<dbReference type="EMBL" id="VSSQ01015932">
    <property type="protein sequence ID" value="MPM56794.1"/>
    <property type="molecule type" value="Genomic_DNA"/>
</dbReference>
<dbReference type="EC" id="3.6.3.17" evidence="5"/>
<evidence type="ECO:0000256" key="2">
    <source>
        <dbReference type="ARBA" id="ARBA00022741"/>
    </source>
</evidence>
<dbReference type="PROSITE" id="PS50893">
    <property type="entry name" value="ABC_TRANSPORTER_2"/>
    <property type="match status" value="2"/>
</dbReference>
<dbReference type="CDD" id="cd03215">
    <property type="entry name" value="ABC_Carb_Monos_II"/>
    <property type="match status" value="1"/>
</dbReference>
<organism evidence="5">
    <name type="scientific">bioreactor metagenome</name>
    <dbReference type="NCBI Taxonomy" id="1076179"/>
    <lineage>
        <taxon>unclassified sequences</taxon>
        <taxon>metagenomes</taxon>
        <taxon>ecological metagenomes</taxon>
    </lineage>
</organism>
<evidence type="ECO:0000313" key="5">
    <source>
        <dbReference type="EMBL" id="MPM56794.1"/>
    </source>
</evidence>
<evidence type="ECO:0000256" key="3">
    <source>
        <dbReference type="ARBA" id="ARBA00022840"/>
    </source>
</evidence>
<dbReference type="InterPro" id="IPR027417">
    <property type="entry name" value="P-loop_NTPase"/>
</dbReference>
<dbReference type="Gene3D" id="3.40.50.300">
    <property type="entry name" value="P-loop containing nucleotide triphosphate hydrolases"/>
    <property type="match status" value="2"/>
</dbReference>
<proteinExistence type="inferred from homology"/>
<comment type="similarity">
    <text evidence="1">Belongs to the ABC transporter superfamily. AI-2 autoinducer porter (TC 3.A.1.2.8) family.</text>
</comment>
<dbReference type="GO" id="GO:0005524">
    <property type="term" value="F:ATP binding"/>
    <property type="evidence" value="ECO:0007669"/>
    <property type="project" value="UniProtKB-KW"/>
</dbReference>
<protein>
    <submittedName>
        <fullName evidence="5">Galactose/methyl galactoside import ATP-binding protein MglA</fullName>
        <ecNumber evidence="5">3.6.3.17</ecNumber>
    </submittedName>
</protein>
<dbReference type="GO" id="GO:0016887">
    <property type="term" value="F:ATP hydrolysis activity"/>
    <property type="evidence" value="ECO:0007669"/>
    <property type="project" value="InterPro"/>
</dbReference>
<feature type="domain" description="ABC transporter" evidence="4">
    <location>
        <begin position="6"/>
        <end position="243"/>
    </location>
</feature>
<feature type="domain" description="ABC transporter" evidence="4">
    <location>
        <begin position="254"/>
        <end position="496"/>
    </location>
</feature>
<keyword evidence="2" id="KW-0547">Nucleotide-binding</keyword>
<dbReference type="InterPro" id="IPR003593">
    <property type="entry name" value="AAA+_ATPase"/>
</dbReference>
<dbReference type="PANTHER" id="PTHR43790">
    <property type="entry name" value="CARBOHYDRATE TRANSPORT ATP-BINDING PROTEIN MG119-RELATED"/>
    <property type="match status" value="1"/>
</dbReference>
<evidence type="ECO:0000256" key="1">
    <source>
        <dbReference type="ARBA" id="ARBA00009404"/>
    </source>
</evidence>
<gene>
    <name evidence="5" type="primary">mglA_48</name>
    <name evidence="5" type="ORF">SDC9_103609</name>
</gene>
<sequence>MSSELIRLENVNLQLDSFHLSNVNISLLKNEIHVIMGENGAGKSLLMQVVCGLISPDSGTISIKGEPIRNKSFSADMFDGVIYIRQDVTMLTQLSIAENLFFHKLPYKNKFLKSIDYDKLNYMCQQLINELGLPVTVFDKVDTLGFAQRQIIEFCRAYISDAEIVILDEPSSALTQSERDLLYRIVKKIKSKGAGIFYITHCLEDVSLLGDRVTVIKNGSIIGTKVVAECPEEEIIKMLSGHYIKNRYPKIVINKGKNILSVRNLGFSDKLRKINLDLQEGEILGITGLAGSGRTLLANCLFGAVDKVDGTVFLNGAEIKIDSPYKAICNGIALIPENRLTDSIFGYLDVSNNVAVSSLKRFANFSLINTTYLEQVVADYVNKLNIPHTLHNNIMEYTGGNQQKAIFAKWIMSRAKIFILDEPTRGLDIASKVDIYNSINDLLKKKAGIIFISSDIEEILGVCDRVAVLANRTCVCNVPTKDITLEKIIELSTGKEQ</sequence>
<dbReference type="InterPro" id="IPR050107">
    <property type="entry name" value="ABC_carbohydrate_import_ATPase"/>
</dbReference>
<keyword evidence="3 5" id="KW-0067">ATP-binding</keyword>
<keyword evidence="5" id="KW-0378">Hydrolase</keyword>
<dbReference type="PANTHER" id="PTHR43790:SF2">
    <property type="entry name" value="AUTOINDUCER 2 IMPORT ATP-BINDING PROTEIN LSRA"/>
    <property type="match status" value="1"/>
</dbReference>
<dbReference type="SMART" id="SM00382">
    <property type="entry name" value="AAA"/>
    <property type="match status" value="2"/>
</dbReference>
<evidence type="ECO:0000259" key="4">
    <source>
        <dbReference type="PROSITE" id="PS50893"/>
    </source>
</evidence>
<comment type="caution">
    <text evidence="5">The sequence shown here is derived from an EMBL/GenBank/DDBJ whole genome shotgun (WGS) entry which is preliminary data.</text>
</comment>
<name>A0A645B4Z8_9ZZZZ</name>
<reference evidence="5" key="1">
    <citation type="submission" date="2019-08" db="EMBL/GenBank/DDBJ databases">
        <authorList>
            <person name="Kucharzyk K."/>
            <person name="Murdoch R.W."/>
            <person name="Higgins S."/>
            <person name="Loffler F."/>
        </authorList>
    </citation>
    <scope>NUCLEOTIDE SEQUENCE</scope>
</reference>
<accession>A0A645B4Z8</accession>
<dbReference type="InterPro" id="IPR003439">
    <property type="entry name" value="ABC_transporter-like_ATP-bd"/>
</dbReference>
<dbReference type="SUPFAM" id="SSF52540">
    <property type="entry name" value="P-loop containing nucleoside triphosphate hydrolases"/>
    <property type="match status" value="2"/>
</dbReference>
<dbReference type="AlphaFoldDB" id="A0A645B4Z8"/>
<dbReference type="Pfam" id="PF00005">
    <property type="entry name" value="ABC_tran"/>
    <property type="match status" value="2"/>
</dbReference>